<gene>
    <name evidence="5" type="ORF">NQ318_005290</name>
</gene>
<comment type="caution">
    <text evidence="2">Lacks conserved residue(s) required for the propagation of feature annotation.</text>
</comment>
<comment type="caution">
    <text evidence="5">The sequence shown here is derived from an EMBL/GenBank/DDBJ whole genome shotgun (WGS) entry which is preliminary data.</text>
</comment>
<dbReference type="GO" id="GO:0006518">
    <property type="term" value="P:peptide metabolic process"/>
    <property type="evidence" value="ECO:0007669"/>
    <property type="project" value="TreeGrafter"/>
</dbReference>
<dbReference type="Pfam" id="PF00246">
    <property type="entry name" value="Peptidase_M14"/>
    <property type="match status" value="1"/>
</dbReference>
<dbReference type="InterPro" id="IPR050753">
    <property type="entry name" value="Peptidase_M14_domain"/>
</dbReference>
<dbReference type="PANTHER" id="PTHR11532:SF84">
    <property type="entry name" value="CARBOXYPEPTIDASE M"/>
    <property type="match status" value="1"/>
</dbReference>
<evidence type="ECO:0000256" key="3">
    <source>
        <dbReference type="SAM" id="MobiDB-lite"/>
    </source>
</evidence>
<evidence type="ECO:0000256" key="1">
    <source>
        <dbReference type="ARBA" id="ARBA00005988"/>
    </source>
</evidence>
<evidence type="ECO:0000313" key="6">
    <source>
        <dbReference type="Proteomes" id="UP001162162"/>
    </source>
</evidence>
<feature type="region of interest" description="Disordered" evidence="3">
    <location>
        <begin position="20"/>
        <end position="46"/>
    </location>
</feature>
<dbReference type="GO" id="GO:0008270">
    <property type="term" value="F:zinc ion binding"/>
    <property type="evidence" value="ECO:0007669"/>
    <property type="project" value="InterPro"/>
</dbReference>
<organism evidence="5 6">
    <name type="scientific">Aromia moschata</name>
    <dbReference type="NCBI Taxonomy" id="1265417"/>
    <lineage>
        <taxon>Eukaryota</taxon>
        <taxon>Metazoa</taxon>
        <taxon>Ecdysozoa</taxon>
        <taxon>Arthropoda</taxon>
        <taxon>Hexapoda</taxon>
        <taxon>Insecta</taxon>
        <taxon>Pterygota</taxon>
        <taxon>Neoptera</taxon>
        <taxon>Endopterygota</taxon>
        <taxon>Coleoptera</taxon>
        <taxon>Polyphaga</taxon>
        <taxon>Cucujiformia</taxon>
        <taxon>Chrysomeloidea</taxon>
        <taxon>Cerambycidae</taxon>
        <taxon>Cerambycinae</taxon>
        <taxon>Callichromatini</taxon>
        <taxon>Aromia</taxon>
    </lineage>
</organism>
<dbReference type="Proteomes" id="UP001162162">
    <property type="component" value="Unassembled WGS sequence"/>
</dbReference>
<protein>
    <recommendedName>
        <fullName evidence="4">Peptidase M14 domain-containing protein</fullName>
    </recommendedName>
</protein>
<name>A0AAV8XPH9_9CUCU</name>
<keyword evidence="6" id="KW-1185">Reference proteome</keyword>
<sequence length="205" mass="23544">MLNTMPVSKCLFGIAQPPKTAKNHHPIDHFRKNPFTTSTNPSTSQNTPEWDIVLCSDNLLSMKMCFSKEFFMLKFLVFCSFMILSDSLEFKYHKNEELETVLNGFHNTTKNMRTNLYSIGRTKRGNKLWVLEITAAKQKLNIPHVKLIGNMHGNEAAGREILLHFIKMYLCDVGKATLDRREEVYNVGSNNINDTPDWGIQTSQQ</sequence>
<feature type="domain" description="Peptidase M14" evidence="4">
    <location>
        <begin position="91"/>
        <end position="205"/>
    </location>
</feature>
<accession>A0AAV8XPH9</accession>
<dbReference type="PROSITE" id="PS52035">
    <property type="entry name" value="PEPTIDASE_M14"/>
    <property type="match status" value="1"/>
</dbReference>
<dbReference type="Gene3D" id="3.40.630.10">
    <property type="entry name" value="Zn peptidases"/>
    <property type="match status" value="1"/>
</dbReference>
<evidence type="ECO:0000313" key="5">
    <source>
        <dbReference type="EMBL" id="KAJ8940844.1"/>
    </source>
</evidence>
<evidence type="ECO:0000259" key="4">
    <source>
        <dbReference type="PROSITE" id="PS52035"/>
    </source>
</evidence>
<dbReference type="AlphaFoldDB" id="A0AAV8XPH9"/>
<dbReference type="InterPro" id="IPR000834">
    <property type="entry name" value="Peptidase_M14"/>
</dbReference>
<reference evidence="5" key="1">
    <citation type="journal article" date="2023" name="Insect Mol. Biol.">
        <title>Genome sequencing provides insights into the evolution of gene families encoding plant cell wall-degrading enzymes in longhorned beetles.</title>
        <authorList>
            <person name="Shin N.R."/>
            <person name="Okamura Y."/>
            <person name="Kirsch R."/>
            <person name="Pauchet Y."/>
        </authorList>
    </citation>
    <scope>NUCLEOTIDE SEQUENCE</scope>
    <source>
        <strain evidence="5">AMC_N1</strain>
    </source>
</reference>
<dbReference type="GO" id="GO:0005615">
    <property type="term" value="C:extracellular space"/>
    <property type="evidence" value="ECO:0007669"/>
    <property type="project" value="TreeGrafter"/>
</dbReference>
<dbReference type="GO" id="GO:0004181">
    <property type="term" value="F:metallocarboxypeptidase activity"/>
    <property type="evidence" value="ECO:0007669"/>
    <property type="project" value="InterPro"/>
</dbReference>
<proteinExistence type="inferred from homology"/>
<dbReference type="GO" id="GO:0016485">
    <property type="term" value="P:protein processing"/>
    <property type="evidence" value="ECO:0007669"/>
    <property type="project" value="TreeGrafter"/>
</dbReference>
<dbReference type="PANTHER" id="PTHR11532">
    <property type="entry name" value="PROTEASE M14 CARBOXYPEPTIDASE"/>
    <property type="match status" value="1"/>
</dbReference>
<feature type="compositionally biased region" description="Low complexity" evidence="3">
    <location>
        <begin position="33"/>
        <end position="46"/>
    </location>
</feature>
<dbReference type="PRINTS" id="PR00765">
    <property type="entry name" value="CRBOXYPTASEA"/>
</dbReference>
<comment type="similarity">
    <text evidence="1 2">Belongs to the peptidase M14 family.</text>
</comment>
<evidence type="ECO:0000256" key="2">
    <source>
        <dbReference type="PROSITE-ProRule" id="PRU01379"/>
    </source>
</evidence>
<dbReference type="SUPFAM" id="SSF53187">
    <property type="entry name" value="Zn-dependent exopeptidases"/>
    <property type="match status" value="1"/>
</dbReference>
<dbReference type="EMBL" id="JAPWTK010000407">
    <property type="protein sequence ID" value="KAJ8940844.1"/>
    <property type="molecule type" value="Genomic_DNA"/>
</dbReference>